<reference evidence="1" key="1">
    <citation type="journal article" date="2017" name="Nature">
        <title>The sunflower genome provides insights into oil metabolism, flowering and Asterid evolution.</title>
        <authorList>
            <person name="Badouin H."/>
            <person name="Gouzy J."/>
            <person name="Grassa C.J."/>
            <person name="Murat F."/>
            <person name="Staton S.E."/>
            <person name="Cottret L."/>
            <person name="Lelandais-Briere C."/>
            <person name="Owens G.L."/>
            <person name="Carrere S."/>
            <person name="Mayjonade B."/>
            <person name="Legrand L."/>
            <person name="Gill N."/>
            <person name="Kane N.C."/>
            <person name="Bowers J.E."/>
            <person name="Hubner S."/>
            <person name="Bellec A."/>
            <person name="Berard A."/>
            <person name="Berges H."/>
            <person name="Blanchet N."/>
            <person name="Boniface M.C."/>
            <person name="Brunel D."/>
            <person name="Catrice O."/>
            <person name="Chaidir N."/>
            <person name="Claudel C."/>
            <person name="Donnadieu C."/>
            <person name="Faraut T."/>
            <person name="Fievet G."/>
            <person name="Helmstetter N."/>
            <person name="King M."/>
            <person name="Knapp S.J."/>
            <person name="Lai Z."/>
            <person name="Le Paslier M.C."/>
            <person name="Lippi Y."/>
            <person name="Lorenzon L."/>
            <person name="Mandel J.R."/>
            <person name="Marage G."/>
            <person name="Marchand G."/>
            <person name="Marquand E."/>
            <person name="Bret-Mestries E."/>
            <person name="Morien E."/>
            <person name="Nambeesan S."/>
            <person name="Nguyen T."/>
            <person name="Pegot-Espagnet P."/>
            <person name="Pouilly N."/>
            <person name="Raftis F."/>
            <person name="Sallet E."/>
            <person name="Schiex T."/>
            <person name="Thomas J."/>
            <person name="Vandecasteele C."/>
            <person name="Vares D."/>
            <person name="Vear F."/>
            <person name="Vautrin S."/>
            <person name="Crespi M."/>
            <person name="Mangin B."/>
            <person name="Burke J.M."/>
            <person name="Salse J."/>
            <person name="Munos S."/>
            <person name="Vincourt P."/>
            <person name="Rieseberg L.H."/>
            <person name="Langlade N.B."/>
        </authorList>
    </citation>
    <scope>NUCLEOTIDE SEQUENCE</scope>
    <source>
        <tissue evidence="1">Leaves</tissue>
    </source>
</reference>
<organism evidence="1 2">
    <name type="scientific">Helianthus annuus</name>
    <name type="common">Common sunflower</name>
    <dbReference type="NCBI Taxonomy" id="4232"/>
    <lineage>
        <taxon>Eukaryota</taxon>
        <taxon>Viridiplantae</taxon>
        <taxon>Streptophyta</taxon>
        <taxon>Embryophyta</taxon>
        <taxon>Tracheophyta</taxon>
        <taxon>Spermatophyta</taxon>
        <taxon>Magnoliopsida</taxon>
        <taxon>eudicotyledons</taxon>
        <taxon>Gunneridae</taxon>
        <taxon>Pentapetalae</taxon>
        <taxon>asterids</taxon>
        <taxon>campanulids</taxon>
        <taxon>Asterales</taxon>
        <taxon>Asteraceae</taxon>
        <taxon>Asteroideae</taxon>
        <taxon>Heliantheae alliance</taxon>
        <taxon>Heliantheae</taxon>
        <taxon>Helianthus</taxon>
    </lineage>
</organism>
<gene>
    <name evidence="1" type="ORF">HanXRQr2_Chr12g0542411</name>
</gene>
<accession>A0A9K3HGP4</accession>
<evidence type="ECO:0000313" key="1">
    <source>
        <dbReference type="EMBL" id="KAF5778005.1"/>
    </source>
</evidence>
<proteinExistence type="predicted"/>
<dbReference type="Proteomes" id="UP000215914">
    <property type="component" value="Unassembled WGS sequence"/>
</dbReference>
<comment type="caution">
    <text evidence="1">The sequence shown here is derived from an EMBL/GenBank/DDBJ whole genome shotgun (WGS) entry which is preliminary data.</text>
</comment>
<keyword evidence="2" id="KW-1185">Reference proteome</keyword>
<name>A0A9K3HGP4_HELAN</name>
<dbReference type="AlphaFoldDB" id="A0A9K3HGP4"/>
<dbReference type="EMBL" id="MNCJ02000327">
    <property type="protein sequence ID" value="KAF5778005.1"/>
    <property type="molecule type" value="Genomic_DNA"/>
</dbReference>
<sequence>MTCGCMSIVKEEEQTVCVARKNHRQLYFFTIYPGPLDLKLNHPIVSLYRHVLSHQVYELMQK</sequence>
<evidence type="ECO:0000313" key="2">
    <source>
        <dbReference type="Proteomes" id="UP000215914"/>
    </source>
</evidence>
<reference evidence="1" key="2">
    <citation type="submission" date="2020-06" db="EMBL/GenBank/DDBJ databases">
        <title>Helianthus annuus Genome sequencing and assembly Release 2.</title>
        <authorList>
            <person name="Gouzy J."/>
            <person name="Langlade N."/>
            <person name="Munos S."/>
        </authorList>
    </citation>
    <scope>NUCLEOTIDE SEQUENCE</scope>
    <source>
        <tissue evidence="1">Leaves</tissue>
    </source>
</reference>
<protein>
    <submittedName>
        <fullName evidence="1">Uncharacterized protein</fullName>
    </submittedName>
</protein>
<dbReference type="Gramene" id="mRNA:HanXRQr2_Chr12g0542411">
    <property type="protein sequence ID" value="mRNA:HanXRQr2_Chr12g0542411"/>
    <property type="gene ID" value="HanXRQr2_Chr12g0542411"/>
</dbReference>